<sequence length="763" mass="87779">MTEELLVINTTLGPIKGQQCTGVYDDVYYSFEKIPFAEKPLGSLRFRPPVAKTPWTEILDCTEKPPKPMQKNLLNQQIEGNEDCLYLNVYCKELKTYKPLPVIVFLFGGGFERGDPTRDLHGPDYFMMKPVILITLSYRLGPFGFLSFKDPALGIPGNTGLKDQLLALQWIKANVHHFNGDTENITLAGESAGAASAHYLMCCPLARGLFHKAILMSGTILCSWAYSPLKNIPLRLAQALGYQGPVTDEKNIFEFLQQQSGENLLKPYLNTKEENMNDFLFTYGPSIETYHTETCIIDKDPEELLSESWGNEIPILISGTSFEGLMMYGRVYMAPFLITELENNSQHLLPLALKQNYSMDMQKVFAKRIQELHFGDKPFSLESILNYCEYASYKVIWHPILRTLHARLKCKSKKTSADTCATAADSYLYRFDFDSPHFNHQRIKYCGKQLRGVAHVDDHSYLFFAKATGYDGKYSDPLILKHLQQIPSDQLTSVDVLTEEEIFNDVAFVWGPIVEPYDSPSALITRSLDKLLTTSWSNEIPLILGGTSFEGLLKLPSIKKRPQRIEVLNEKPELIVPQDIRLKQTLEESQSLGRQILKMYFDNKDMNIENVFNYLEILSYTRYWIGFQFTIFQRLRYATRAPTYMYRFDFDSPNFNLYRVKYCGREVRGAAHADDVSYLFYCRRAWKLPLDSLEYLTIRRMIGMWTSFASTSNPNCKEIQSSEWTCVNDKQPFAALNISDEVQMLEELPETEKLKFWLSLYNE</sequence>
<proteinExistence type="inferred from homology"/>
<evidence type="ECO:0000313" key="9">
    <source>
        <dbReference type="Proteomes" id="UP000092460"/>
    </source>
</evidence>
<dbReference type="AlphaFoldDB" id="A0A1B0AZH8"/>
<dbReference type="PANTHER" id="PTHR43142:SF1">
    <property type="entry name" value="CARBOXYLIC ESTER HYDROLASE"/>
    <property type="match status" value="1"/>
</dbReference>
<dbReference type="PANTHER" id="PTHR43142">
    <property type="entry name" value="CARBOXYLIC ESTER HYDROLASE"/>
    <property type="match status" value="1"/>
</dbReference>
<dbReference type="EC" id="3.1.1.1" evidence="6"/>
<feature type="domain" description="Carboxylesterase type B" evidence="7">
    <location>
        <begin position="464"/>
        <end position="757"/>
    </location>
</feature>
<name>A0A1B0AZH8_9MUSC</name>
<dbReference type="SUPFAM" id="SSF53474">
    <property type="entry name" value="alpha/beta-Hydrolases"/>
    <property type="match status" value="2"/>
</dbReference>
<reference evidence="8" key="2">
    <citation type="submission" date="2020-05" db="UniProtKB">
        <authorList>
            <consortium name="EnsemblMetazoa"/>
        </authorList>
    </citation>
    <scope>IDENTIFICATION</scope>
    <source>
        <strain evidence="8">IAEA</strain>
    </source>
</reference>
<evidence type="ECO:0000256" key="4">
    <source>
        <dbReference type="ARBA" id="ARBA00023157"/>
    </source>
</evidence>
<reference evidence="9" key="1">
    <citation type="submission" date="2015-01" db="EMBL/GenBank/DDBJ databases">
        <authorList>
            <person name="Aksoy S."/>
            <person name="Warren W."/>
            <person name="Wilson R.K."/>
        </authorList>
    </citation>
    <scope>NUCLEOTIDE SEQUENCE [LARGE SCALE GENOMIC DNA]</scope>
    <source>
        <strain evidence="9">IAEA</strain>
    </source>
</reference>
<evidence type="ECO:0000256" key="6">
    <source>
        <dbReference type="ARBA" id="ARBA00039155"/>
    </source>
</evidence>
<keyword evidence="2" id="KW-0719">Serine esterase</keyword>
<protein>
    <recommendedName>
        <fullName evidence="6">carboxylesterase</fullName>
        <ecNumber evidence="6">3.1.1.1</ecNumber>
    </recommendedName>
</protein>
<evidence type="ECO:0000256" key="1">
    <source>
        <dbReference type="ARBA" id="ARBA00005964"/>
    </source>
</evidence>
<dbReference type="InterPro" id="IPR002018">
    <property type="entry name" value="CarbesteraseB"/>
</dbReference>
<evidence type="ECO:0000256" key="2">
    <source>
        <dbReference type="ARBA" id="ARBA00022487"/>
    </source>
</evidence>
<feature type="domain" description="Carboxylesterase type B" evidence="7">
    <location>
        <begin position="7"/>
        <end position="463"/>
    </location>
</feature>
<keyword evidence="4" id="KW-1015">Disulfide bond</keyword>
<keyword evidence="5" id="KW-0325">Glycoprotein</keyword>
<dbReference type="Proteomes" id="UP000092460">
    <property type="component" value="Unassembled WGS sequence"/>
</dbReference>
<dbReference type="GO" id="GO:0106435">
    <property type="term" value="F:carboxylesterase activity"/>
    <property type="evidence" value="ECO:0007669"/>
    <property type="project" value="UniProtKB-EC"/>
</dbReference>
<evidence type="ECO:0000313" key="8">
    <source>
        <dbReference type="EnsemblMetazoa" id="GPPI013862-PA"/>
    </source>
</evidence>
<dbReference type="EnsemblMetazoa" id="GPPI013862-RA">
    <property type="protein sequence ID" value="GPPI013862-PA"/>
    <property type="gene ID" value="GPPI013862"/>
</dbReference>
<dbReference type="EMBL" id="JXJN01006294">
    <property type="status" value="NOT_ANNOTATED_CDS"/>
    <property type="molecule type" value="Genomic_DNA"/>
</dbReference>
<dbReference type="STRING" id="67801.A0A1B0AZH8"/>
<evidence type="ECO:0000256" key="3">
    <source>
        <dbReference type="ARBA" id="ARBA00022801"/>
    </source>
</evidence>
<dbReference type="Gene3D" id="3.40.50.1820">
    <property type="entry name" value="alpha/beta hydrolase"/>
    <property type="match status" value="2"/>
</dbReference>
<evidence type="ECO:0000256" key="5">
    <source>
        <dbReference type="ARBA" id="ARBA00023180"/>
    </source>
</evidence>
<keyword evidence="9" id="KW-1185">Reference proteome</keyword>
<keyword evidence="3" id="KW-0378">Hydrolase</keyword>
<evidence type="ECO:0000259" key="7">
    <source>
        <dbReference type="Pfam" id="PF00135"/>
    </source>
</evidence>
<dbReference type="Pfam" id="PF00135">
    <property type="entry name" value="COesterase"/>
    <property type="match status" value="2"/>
</dbReference>
<dbReference type="VEuPathDB" id="VectorBase:GPPI013862"/>
<comment type="similarity">
    <text evidence="1">Belongs to the type-B carboxylesterase/lipase family.</text>
</comment>
<accession>A0A1B0AZH8</accession>
<dbReference type="InterPro" id="IPR029058">
    <property type="entry name" value="AB_hydrolase_fold"/>
</dbReference>
<organism evidence="8 9">
    <name type="scientific">Glossina palpalis gambiensis</name>
    <dbReference type="NCBI Taxonomy" id="67801"/>
    <lineage>
        <taxon>Eukaryota</taxon>
        <taxon>Metazoa</taxon>
        <taxon>Ecdysozoa</taxon>
        <taxon>Arthropoda</taxon>
        <taxon>Hexapoda</taxon>
        <taxon>Insecta</taxon>
        <taxon>Pterygota</taxon>
        <taxon>Neoptera</taxon>
        <taxon>Endopterygota</taxon>
        <taxon>Diptera</taxon>
        <taxon>Brachycera</taxon>
        <taxon>Muscomorpha</taxon>
        <taxon>Hippoboscoidea</taxon>
        <taxon>Glossinidae</taxon>
        <taxon>Glossina</taxon>
    </lineage>
</organism>